<evidence type="ECO:0000313" key="3">
    <source>
        <dbReference type="Proteomes" id="UP001271007"/>
    </source>
</evidence>
<dbReference type="AlphaFoldDB" id="A0AAJ0GJR8"/>
<dbReference type="SUPFAM" id="SSF51735">
    <property type="entry name" value="NAD(P)-binding Rossmann-fold domains"/>
    <property type="match status" value="1"/>
</dbReference>
<comment type="caution">
    <text evidence="2">The sequence shown here is derived from an EMBL/GenBank/DDBJ whole genome shotgun (WGS) entry which is preliminary data.</text>
</comment>
<dbReference type="PANTHER" id="PTHR43245">
    <property type="entry name" value="BIFUNCTIONAL POLYMYXIN RESISTANCE PROTEIN ARNA"/>
    <property type="match status" value="1"/>
</dbReference>
<dbReference type="Gene3D" id="3.40.50.720">
    <property type="entry name" value="NAD(P)-binding Rossmann-like Domain"/>
    <property type="match status" value="1"/>
</dbReference>
<reference evidence="2" key="1">
    <citation type="submission" date="2023-04" db="EMBL/GenBank/DDBJ databases">
        <title>Black Yeasts Isolated from many extreme environments.</title>
        <authorList>
            <person name="Coleine C."/>
            <person name="Stajich J.E."/>
            <person name="Selbmann L."/>
        </authorList>
    </citation>
    <scope>NUCLEOTIDE SEQUENCE</scope>
    <source>
        <strain evidence="2">CCFEE 5312</strain>
    </source>
</reference>
<name>A0AAJ0GJR8_9PEZI</name>
<dbReference type="PANTHER" id="PTHR43245:SF55">
    <property type="entry name" value="NAD(P)-BINDING DOMAIN-CONTAINING PROTEIN"/>
    <property type="match status" value="1"/>
</dbReference>
<sequence>MSRPASSFTSKLALGEAPRGEAKPRVIVTGGSGKLGRATVRYLADEGWEVISVDTRRPQGISEDGKSGLGGAYRLVEIDLEDMGSVLETFMSTDMAYSGIQAVVHLAAIPSPGQTSASRQFRTNTMGTYNVLEACRKVGIKNIVLASSETLIGIPFDPHPPASLPITEEHERRPESAYSLSKLMGETMAEQYTRWDPELKIVSLRFSNVMLPHEYAAFESWQKDPKARYWNCWGYIDARDGAQSVSLSLSSQRRGHYQYLIAAEDTCMRTSNAELVKAMFPNVKYTPTNGPNDTLLSIEKAKKELGFHPEYKWKDQVGK</sequence>
<dbReference type="Proteomes" id="UP001271007">
    <property type="component" value="Unassembled WGS sequence"/>
</dbReference>
<protein>
    <recommendedName>
        <fullName evidence="1">NAD-dependent epimerase/dehydratase domain-containing protein</fullName>
    </recommendedName>
</protein>
<feature type="domain" description="NAD-dependent epimerase/dehydratase" evidence="1">
    <location>
        <begin position="26"/>
        <end position="217"/>
    </location>
</feature>
<gene>
    <name evidence="2" type="ORF">LTR09_000443</name>
</gene>
<keyword evidence="3" id="KW-1185">Reference proteome</keyword>
<dbReference type="EMBL" id="JAWDJX010000001">
    <property type="protein sequence ID" value="KAK3058878.1"/>
    <property type="molecule type" value="Genomic_DNA"/>
</dbReference>
<dbReference type="Pfam" id="PF01370">
    <property type="entry name" value="Epimerase"/>
    <property type="match status" value="1"/>
</dbReference>
<evidence type="ECO:0000313" key="2">
    <source>
        <dbReference type="EMBL" id="KAK3058878.1"/>
    </source>
</evidence>
<dbReference type="InterPro" id="IPR001509">
    <property type="entry name" value="Epimerase_deHydtase"/>
</dbReference>
<accession>A0AAJ0GJR8</accession>
<dbReference type="InterPro" id="IPR036291">
    <property type="entry name" value="NAD(P)-bd_dom_sf"/>
</dbReference>
<organism evidence="2 3">
    <name type="scientific">Extremus antarcticus</name>
    <dbReference type="NCBI Taxonomy" id="702011"/>
    <lineage>
        <taxon>Eukaryota</taxon>
        <taxon>Fungi</taxon>
        <taxon>Dikarya</taxon>
        <taxon>Ascomycota</taxon>
        <taxon>Pezizomycotina</taxon>
        <taxon>Dothideomycetes</taxon>
        <taxon>Dothideomycetidae</taxon>
        <taxon>Mycosphaerellales</taxon>
        <taxon>Extremaceae</taxon>
        <taxon>Extremus</taxon>
    </lineage>
</organism>
<proteinExistence type="predicted"/>
<evidence type="ECO:0000259" key="1">
    <source>
        <dbReference type="Pfam" id="PF01370"/>
    </source>
</evidence>
<dbReference type="InterPro" id="IPR050177">
    <property type="entry name" value="Lipid_A_modif_metabolic_enz"/>
</dbReference>